<comment type="subcellular location">
    <subcellularLocation>
        <location evidence="1">Cell membrane</location>
        <topology evidence="1">Peripheral membrane protein</topology>
    </subcellularLocation>
</comment>
<name>A0ABY6ZGW9_9BACL</name>
<evidence type="ECO:0000256" key="4">
    <source>
        <dbReference type="ARBA" id="ARBA00022475"/>
    </source>
</evidence>
<keyword evidence="8" id="KW-1278">Translocase</keyword>
<dbReference type="EMBL" id="CP104067">
    <property type="protein sequence ID" value="WAH41375.1"/>
    <property type="molecule type" value="Genomic_DNA"/>
</dbReference>
<dbReference type="InterPro" id="IPR003439">
    <property type="entry name" value="ABC_transporter-like_ATP-bd"/>
</dbReference>
<dbReference type="GO" id="GO:0005524">
    <property type="term" value="F:ATP binding"/>
    <property type="evidence" value="ECO:0007669"/>
    <property type="project" value="UniProtKB-KW"/>
</dbReference>
<dbReference type="InterPro" id="IPR050388">
    <property type="entry name" value="ABC_Ni/Peptide_Import"/>
</dbReference>
<organism evidence="11 12">
    <name type="scientific">Alicyclobacillus fastidiosus</name>
    <dbReference type="NCBI Taxonomy" id="392011"/>
    <lineage>
        <taxon>Bacteria</taxon>
        <taxon>Bacillati</taxon>
        <taxon>Bacillota</taxon>
        <taxon>Bacilli</taxon>
        <taxon>Bacillales</taxon>
        <taxon>Alicyclobacillaceae</taxon>
        <taxon>Alicyclobacillus</taxon>
    </lineage>
</organism>
<evidence type="ECO:0000256" key="8">
    <source>
        <dbReference type="ARBA" id="ARBA00022967"/>
    </source>
</evidence>
<dbReference type="PROSITE" id="PS50893">
    <property type="entry name" value="ABC_TRANSPORTER_2"/>
    <property type="match status" value="1"/>
</dbReference>
<evidence type="ECO:0000256" key="7">
    <source>
        <dbReference type="ARBA" id="ARBA00022840"/>
    </source>
</evidence>
<evidence type="ECO:0000256" key="3">
    <source>
        <dbReference type="ARBA" id="ARBA00022448"/>
    </source>
</evidence>
<evidence type="ECO:0000256" key="5">
    <source>
        <dbReference type="ARBA" id="ARBA00022519"/>
    </source>
</evidence>
<feature type="domain" description="ABC transporter" evidence="10">
    <location>
        <begin position="7"/>
        <end position="256"/>
    </location>
</feature>
<reference evidence="11" key="1">
    <citation type="submission" date="2022-08" db="EMBL/GenBank/DDBJ databases">
        <title>Alicyclobacillus fastidiosus DSM 17978, complete genome.</title>
        <authorList>
            <person name="Wang Q."/>
            <person name="Cai R."/>
            <person name="Wang Z."/>
        </authorList>
    </citation>
    <scope>NUCLEOTIDE SEQUENCE</scope>
    <source>
        <strain evidence="11">DSM 17978</strain>
    </source>
</reference>
<evidence type="ECO:0000256" key="6">
    <source>
        <dbReference type="ARBA" id="ARBA00022741"/>
    </source>
</evidence>
<evidence type="ECO:0000256" key="1">
    <source>
        <dbReference type="ARBA" id="ARBA00004202"/>
    </source>
</evidence>
<keyword evidence="7 11" id="KW-0067">ATP-binding</keyword>
<evidence type="ECO:0000313" key="12">
    <source>
        <dbReference type="Proteomes" id="UP001164761"/>
    </source>
</evidence>
<keyword evidence="3" id="KW-0813">Transport</keyword>
<keyword evidence="12" id="KW-1185">Reference proteome</keyword>
<dbReference type="PANTHER" id="PTHR43297:SF14">
    <property type="entry name" value="ATPASE AAA-TYPE CORE DOMAIN-CONTAINING PROTEIN"/>
    <property type="match status" value="1"/>
</dbReference>
<evidence type="ECO:0000256" key="2">
    <source>
        <dbReference type="ARBA" id="ARBA00005417"/>
    </source>
</evidence>
<dbReference type="Pfam" id="PF00005">
    <property type="entry name" value="ABC_tran"/>
    <property type="match status" value="1"/>
</dbReference>
<sequence length="328" mass="36326">MSRTPVLEVNNLSVGYQTTKGVLEAVRKVDFSVYENEVVGLIGESGSGKSTLAYAIMRLLKNGAHVTEGSVKVLGQDLYNMDPETLRTFRWSNISMVFQSAMNALNPVMTVEQQIIDTLRFHDPSISKKAALELARELFRLVRIDPSRLKSYPHELSGGMRQRVIIAIAIALNPKFVIMDEPTTALDVVVQKSILDQIMELKERLGFSILFISHDFSLVSEIADRVAVMYCGRLVEVANSGTLSTPDGHHPYTEGLIHAIPRFTDKKTKLRGIPGTPPALDKIPSGCSFHPRCKYAEEVCSLQAPPIVKTEKSIVECHFHAKVGEHNG</sequence>
<gene>
    <name evidence="11" type="ORF">NZD89_24515</name>
</gene>
<dbReference type="Pfam" id="PF08352">
    <property type="entry name" value="oligo_HPY"/>
    <property type="match status" value="1"/>
</dbReference>
<protein>
    <submittedName>
        <fullName evidence="11">ABC transporter ATP-binding protein</fullName>
    </submittedName>
</protein>
<dbReference type="Gene3D" id="3.40.50.300">
    <property type="entry name" value="P-loop containing nucleotide triphosphate hydrolases"/>
    <property type="match status" value="1"/>
</dbReference>
<dbReference type="CDD" id="cd03257">
    <property type="entry name" value="ABC_NikE_OppD_transporters"/>
    <property type="match status" value="1"/>
</dbReference>
<dbReference type="NCBIfam" id="TIGR01727">
    <property type="entry name" value="oligo_HPY"/>
    <property type="match status" value="1"/>
</dbReference>
<proteinExistence type="inferred from homology"/>
<evidence type="ECO:0000313" key="11">
    <source>
        <dbReference type="EMBL" id="WAH41375.1"/>
    </source>
</evidence>
<dbReference type="PANTHER" id="PTHR43297">
    <property type="entry name" value="OLIGOPEPTIDE TRANSPORT ATP-BINDING PROTEIN APPD"/>
    <property type="match status" value="1"/>
</dbReference>
<evidence type="ECO:0000256" key="9">
    <source>
        <dbReference type="ARBA" id="ARBA00023136"/>
    </source>
</evidence>
<dbReference type="SMART" id="SM00382">
    <property type="entry name" value="AAA"/>
    <property type="match status" value="1"/>
</dbReference>
<comment type="similarity">
    <text evidence="2">Belongs to the ABC transporter superfamily.</text>
</comment>
<dbReference type="InterPro" id="IPR027417">
    <property type="entry name" value="P-loop_NTPase"/>
</dbReference>
<keyword evidence="6" id="KW-0547">Nucleotide-binding</keyword>
<accession>A0ABY6ZGW9</accession>
<dbReference type="PROSITE" id="PS00211">
    <property type="entry name" value="ABC_TRANSPORTER_1"/>
    <property type="match status" value="1"/>
</dbReference>
<dbReference type="InterPro" id="IPR013563">
    <property type="entry name" value="Oligopep_ABC_C"/>
</dbReference>
<keyword evidence="9" id="KW-0472">Membrane</keyword>
<evidence type="ECO:0000259" key="10">
    <source>
        <dbReference type="PROSITE" id="PS50893"/>
    </source>
</evidence>
<dbReference type="InterPro" id="IPR003593">
    <property type="entry name" value="AAA+_ATPase"/>
</dbReference>
<keyword evidence="5" id="KW-0997">Cell inner membrane</keyword>
<keyword evidence="4" id="KW-1003">Cell membrane</keyword>
<dbReference type="Proteomes" id="UP001164761">
    <property type="component" value="Chromosome"/>
</dbReference>
<dbReference type="SUPFAM" id="SSF52540">
    <property type="entry name" value="P-loop containing nucleoside triphosphate hydrolases"/>
    <property type="match status" value="1"/>
</dbReference>
<dbReference type="RefSeq" id="WP_268005287.1">
    <property type="nucleotide sequence ID" value="NZ_BSUT01000001.1"/>
</dbReference>
<dbReference type="InterPro" id="IPR017871">
    <property type="entry name" value="ABC_transporter-like_CS"/>
</dbReference>